<keyword evidence="3 9" id="KW-0436">Ligase</keyword>
<accession>A0A2V1H0Z1</accession>
<feature type="domain" description="Glutamyl/glutaminyl-tRNA synthetase class Ib anti-codon binding" evidence="12">
    <location>
        <begin position="346"/>
        <end position="447"/>
    </location>
</feature>
<dbReference type="InterPro" id="IPR050132">
    <property type="entry name" value="Gln/Glu-tRNA_Ligase"/>
</dbReference>
<evidence type="ECO:0000256" key="10">
    <source>
        <dbReference type="RuleBase" id="RU363037"/>
    </source>
</evidence>
<dbReference type="InterPro" id="IPR011035">
    <property type="entry name" value="Ribosomal_bL25/Gln-tRNA_synth"/>
</dbReference>
<keyword evidence="7 9" id="KW-0030">Aminoacyl-tRNA synthetase</keyword>
<feature type="domain" description="tRNA synthetases class I (E and Q) anti-codon binding" evidence="13">
    <location>
        <begin position="463"/>
        <end position="536"/>
    </location>
</feature>
<dbReference type="SUPFAM" id="SSF50715">
    <property type="entry name" value="Ribosomal protein L25-like"/>
    <property type="match status" value="1"/>
</dbReference>
<dbReference type="InterPro" id="IPR020061">
    <property type="entry name" value="Glu_tRNA_lig_a-bdl"/>
</dbReference>
<evidence type="ECO:0000256" key="2">
    <source>
        <dbReference type="ARBA" id="ARBA00022490"/>
    </source>
</evidence>
<keyword evidence="6 9" id="KW-0648">Protein biosynthesis</keyword>
<keyword evidence="4 9" id="KW-0547">Nucleotide-binding</keyword>
<dbReference type="InterPro" id="IPR020059">
    <property type="entry name" value="Glu/Gln-tRNA-synth_Ib_codon-bd"/>
</dbReference>
<comment type="subunit">
    <text evidence="9">Monomer.</text>
</comment>
<dbReference type="GO" id="GO:0005524">
    <property type="term" value="F:ATP binding"/>
    <property type="evidence" value="ECO:0007669"/>
    <property type="project" value="UniProtKB-UniRule"/>
</dbReference>
<dbReference type="InterPro" id="IPR022861">
    <property type="entry name" value="Gln_tRNA_ligase_bac"/>
</dbReference>
<feature type="domain" description="Glutamyl/glutaminyl-tRNA synthetase class Ib catalytic" evidence="11">
    <location>
        <begin position="29"/>
        <end position="343"/>
    </location>
</feature>
<evidence type="ECO:0000256" key="9">
    <source>
        <dbReference type="HAMAP-Rule" id="MF_00126"/>
    </source>
</evidence>
<dbReference type="Gene3D" id="3.40.50.620">
    <property type="entry name" value="HUPs"/>
    <property type="match status" value="1"/>
</dbReference>
<comment type="similarity">
    <text evidence="1 9 10">Belongs to the class-I aminoacyl-tRNA synthetase family.</text>
</comment>
<name>A0A2V1H0Z1_9GAMM</name>
<dbReference type="AlphaFoldDB" id="A0A2V1H0Z1"/>
<evidence type="ECO:0000256" key="4">
    <source>
        <dbReference type="ARBA" id="ARBA00022741"/>
    </source>
</evidence>
<dbReference type="GO" id="GO:0004819">
    <property type="term" value="F:glutamine-tRNA ligase activity"/>
    <property type="evidence" value="ECO:0007669"/>
    <property type="project" value="UniProtKB-UniRule"/>
</dbReference>
<evidence type="ECO:0000313" key="14">
    <source>
        <dbReference type="EMBL" id="PVZ68969.1"/>
    </source>
</evidence>
<comment type="caution">
    <text evidence="14">The sequence shown here is derived from an EMBL/GenBank/DDBJ whole genome shotgun (WGS) entry which is preliminary data.</text>
</comment>
<dbReference type="Gene3D" id="1.10.1160.10">
    <property type="entry name" value="Glutamyl-trna Synthetase, Domain 2"/>
    <property type="match status" value="1"/>
</dbReference>
<evidence type="ECO:0000256" key="7">
    <source>
        <dbReference type="ARBA" id="ARBA00023146"/>
    </source>
</evidence>
<feature type="binding site" evidence="9">
    <location>
        <position position="68"/>
    </location>
    <ligand>
        <name>L-glutamine</name>
        <dbReference type="ChEBI" id="CHEBI:58359"/>
    </ligand>
</feature>
<dbReference type="InterPro" id="IPR020056">
    <property type="entry name" value="Rbsml_bL25/Gln-tRNA_synth_N"/>
</dbReference>
<feature type="binding site" evidence="9">
    <location>
        <begin position="36"/>
        <end position="38"/>
    </location>
    <ligand>
        <name>ATP</name>
        <dbReference type="ChEBI" id="CHEBI:30616"/>
    </ligand>
</feature>
<feature type="binding site" evidence="9">
    <location>
        <begin position="275"/>
        <end position="277"/>
    </location>
    <ligand>
        <name>ATP</name>
        <dbReference type="ChEBI" id="CHEBI:30616"/>
    </ligand>
</feature>
<protein>
    <recommendedName>
        <fullName evidence="9">Glutamine--tRNA ligase</fullName>
        <ecNumber evidence="9">6.1.1.18</ecNumber>
    </recommendedName>
    <alternativeName>
        <fullName evidence="9">Glutaminyl-tRNA synthetase</fullName>
        <shortName evidence="9">GlnRS</shortName>
    </alternativeName>
</protein>
<reference evidence="14 15" key="1">
    <citation type="submission" date="2018-04" db="EMBL/GenBank/DDBJ databases">
        <title>Thalassorhabdus spongiae gen. nov., sp. nov., isolated from a marine sponge in South-West Iceland.</title>
        <authorList>
            <person name="Knobloch S."/>
            <person name="Daussin A."/>
            <person name="Johannsson R."/>
            <person name="Marteinsson V.T."/>
        </authorList>
    </citation>
    <scope>NUCLEOTIDE SEQUENCE [LARGE SCALE GENOMIC DNA]</scope>
    <source>
        <strain evidence="14 15">Hp12</strain>
    </source>
</reference>
<dbReference type="Gene3D" id="2.40.240.10">
    <property type="entry name" value="Ribosomal Protein L25, Chain P"/>
    <property type="match status" value="2"/>
</dbReference>
<dbReference type="FunFam" id="3.40.50.620:FF:000037">
    <property type="entry name" value="Glutamine--tRNA ligase cytoplasmic"/>
    <property type="match status" value="1"/>
</dbReference>
<dbReference type="PRINTS" id="PR00987">
    <property type="entry name" value="TRNASYNTHGLU"/>
</dbReference>
<gene>
    <name evidence="9" type="primary">glnS</name>
    <name evidence="14" type="ORF">DC094_12045</name>
</gene>
<evidence type="ECO:0000256" key="1">
    <source>
        <dbReference type="ARBA" id="ARBA00005594"/>
    </source>
</evidence>
<dbReference type="Pfam" id="PF03950">
    <property type="entry name" value="tRNA-synt_1c_C"/>
    <property type="match status" value="1"/>
</dbReference>
<dbReference type="PROSITE" id="PS00178">
    <property type="entry name" value="AA_TRNA_LIGASE_I"/>
    <property type="match status" value="1"/>
</dbReference>
<dbReference type="PANTHER" id="PTHR43097">
    <property type="entry name" value="GLUTAMINE-TRNA LIGASE"/>
    <property type="match status" value="1"/>
</dbReference>
<dbReference type="GO" id="GO:0005829">
    <property type="term" value="C:cytosol"/>
    <property type="evidence" value="ECO:0007669"/>
    <property type="project" value="TreeGrafter"/>
</dbReference>
<dbReference type="Gene3D" id="3.90.800.10">
    <property type="entry name" value="Glutamyl-tRNA Synthetase, Domain 3"/>
    <property type="match status" value="1"/>
</dbReference>
<keyword evidence="15" id="KW-1185">Reference proteome</keyword>
<evidence type="ECO:0000259" key="12">
    <source>
        <dbReference type="Pfam" id="PF03950"/>
    </source>
</evidence>
<dbReference type="Proteomes" id="UP000244906">
    <property type="component" value="Unassembled WGS sequence"/>
</dbReference>
<dbReference type="InterPro" id="IPR004514">
    <property type="entry name" value="Gln-tRNA-synth"/>
</dbReference>
<evidence type="ECO:0000256" key="6">
    <source>
        <dbReference type="ARBA" id="ARBA00022917"/>
    </source>
</evidence>
<dbReference type="GO" id="GO:0006425">
    <property type="term" value="P:glutaminyl-tRNA aminoacylation"/>
    <property type="evidence" value="ECO:0007669"/>
    <property type="project" value="UniProtKB-UniRule"/>
</dbReference>
<dbReference type="RefSeq" id="WP_116687351.1">
    <property type="nucleotide sequence ID" value="NZ_CAWNYD010000004.1"/>
</dbReference>
<dbReference type="FunFam" id="1.10.1160.10:FF:000001">
    <property type="entry name" value="Glutamine--tRNA ligase"/>
    <property type="match status" value="1"/>
</dbReference>
<evidence type="ECO:0000259" key="13">
    <source>
        <dbReference type="Pfam" id="PF20974"/>
    </source>
</evidence>
<dbReference type="InterPro" id="IPR000924">
    <property type="entry name" value="Glu/Gln-tRNA-synth"/>
</dbReference>
<comment type="caution">
    <text evidence="9">Lacks conserved residue(s) required for the propagation of feature annotation.</text>
</comment>
<dbReference type="EMBL" id="QDDL01000004">
    <property type="protein sequence ID" value="PVZ68969.1"/>
    <property type="molecule type" value="Genomic_DNA"/>
</dbReference>
<sequence>MSEAESKAGSNFVKAIVAADLESGKYQAIQTRFPPEPNGYLHLGHAKSICLNFGLAKAFGGECNLRMDDSNPTKEDIEYVNSIAEDVKWLGFEWAGDIKYTSSYFDQLYRWAEELVEKGLAYVCELDAEQTREYRGSLTEAGKHSPWRDRSVEENLDLLRKMKAGEFKDGEKMLRAKINMAAPDMCMRDPVMYRIRHVEHHQTGNKWCIYPMYDFAHGLSDALEGVSHSVCTLEFAANRPLYNWFIDNCTSVVPAELGRPHQYEFSRLSLEYTVLSKRRLIQLVDDNHVNGWDDPRMPTVSGLRRRGYTSASIREFCDRIGVTKSDGVVEMASLESCIREDLENSACRAMCVLDPVKVIITNYPADKEVEWLTAPSHQNIPELGERQLPFTKEIWIDRADFREEANKKFKRMVTGGEVRLRNSYCIRADEVIKDESGEIIELRCSYDENTLGVNPEGRKVRGVIHWVSASHGKQAEVRIYDPLFSQANPMAAEDFLSTLNPDSLTVKKNAWIEPSLVDVAAGTNFQFEREGYYVSDPDSTAEKMVFNRTVPLRDTWAKIEKKN</sequence>
<feature type="binding site" evidence="9">
    <location>
        <position position="213"/>
    </location>
    <ligand>
        <name>L-glutamine</name>
        <dbReference type="ChEBI" id="CHEBI:58359"/>
    </ligand>
</feature>
<dbReference type="InterPro" id="IPR020058">
    <property type="entry name" value="Glu/Gln-tRNA-synth_Ib_cat-dom"/>
</dbReference>
<dbReference type="GO" id="GO:0006424">
    <property type="term" value="P:glutamyl-tRNA aminoacylation"/>
    <property type="evidence" value="ECO:0007669"/>
    <property type="project" value="UniProtKB-UniRule"/>
</dbReference>
<dbReference type="Pfam" id="PF20974">
    <property type="entry name" value="tRNA-synt_1c_C2"/>
    <property type="match status" value="1"/>
</dbReference>
<dbReference type="FunFam" id="3.90.800.10:FF:000001">
    <property type="entry name" value="Glutamine--tRNA ligase"/>
    <property type="match status" value="1"/>
</dbReference>
<dbReference type="InterPro" id="IPR001412">
    <property type="entry name" value="aa-tRNA-synth_I_CS"/>
</dbReference>
<dbReference type="EC" id="6.1.1.18" evidence="9"/>
<keyword evidence="5 9" id="KW-0067">ATP-binding</keyword>
<evidence type="ECO:0000313" key="15">
    <source>
        <dbReference type="Proteomes" id="UP000244906"/>
    </source>
</evidence>
<proteinExistence type="inferred from homology"/>
<dbReference type="NCBIfam" id="NF011291">
    <property type="entry name" value="PRK14703.1"/>
    <property type="match status" value="1"/>
</dbReference>
<comment type="catalytic activity">
    <reaction evidence="8 9">
        <text>tRNA(Gln) + L-glutamine + ATP = L-glutaminyl-tRNA(Gln) + AMP + diphosphate</text>
        <dbReference type="Rhea" id="RHEA:20121"/>
        <dbReference type="Rhea" id="RHEA-COMP:9662"/>
        <dbReference type="Rhea" id="RHEA-COMP:9681"/>
        <dbReference type="ChEBI" id="CHEBI:30616"/>
        <dbReference type="ChEBI" id="CHEBI:33019"/>
        <dbReference type="ChEBI" id="CHEBI:58359"/>
        <dbReference type="ChEBI" id="CHEBI:78442"/>
        <dbReference type="ChEBI" id="CHEBI:78521"/>
        <dbReference type="ChEBI" id="CHEBI:456215"/>
        <dbReference type="EC" id="6.1.1.18"/>
    </reaction>
</comment>
<evidence type="ECO:0000256" key="5">
    <source>
        <dbReference type="ARBA" id="ARBA00022840"/>
    </source>
</evidence>
<dbReference type="SUPFAM" id="SSF52374">
    <property type="entry name" value="Nucleotidylyl transferase"/>
    <property type="match status" value="1"/>
</dbReference>
<evidence type="ECO:0000256" key="8">
    <source>
        <dbReference type="ARBA" id="ARBA00048270"/>
    </source>
</evidence>
<dbReference type="OrthoDB" id="9801560at2"/>
<comment type="subcellular location">
    <subcellularLocation>
        <location evidence="9">Cytoplasm</location>
    </subcellularLocation>
</comment>
<dbReference type="Pfam" id="PF00749">
    <property type="entry name" value="tRNA-synt_1c"/>
    <property type="match status" value="1"/>
</dbReference>
<dbReference type="InterPro" id="IPR014729">
    <property type="entry name" value="Rossmann-like_a/b/a_fold"/>
</dbReference>
<dbReference type="FunFam" id="2.40.240.10:FF:000001">
    <property type="entry name" value="Glutamine--tRNA ligase"/>
    <property type="match status" value="1"/>
</dbReference>
<organism evidence="14 15">
    <name type="scientific">Pelagibaculum spongiae</name>
    <dbReference type="NCBI Taxonomy" id="2080658"/>
    <lineage>
        <taxon>Bacteria</taxon>
        <taxon>Pseudomonadati</taxon>
        <taxon>Pseudomonadota</taxon>
        <taxon>Gammaproteobacteria</taxon>
        <taxon>Oceanospirillales</taxon>
        <taxon>Pelagibaculum</taxon>
    </lineage>
</organism>
<feature type="binding site" evidence="9">
    <location>
        <begin position="267"/>
        <end position="268"/>
    </location>
    <ligand>
        <name>ATP</name>
        <dbReference type="ChEBI" id="CHEBI:30616"/>
    </ligand>
</feature>
<dbReference type="InterPro" id="IPR049437">
    <property type="entry name" value="tRNA-synt_1c_C2"/>
</dbReference>
<feature type="short sequence motif" description="'KMSKS' region" evidence="9">
    <location>
        <begin position="274"/>
        <end position="278"/>
    </location>
</feature>
<dbReference type="NCBIfam" id="TIGR00440">
    <property type="entry name" value="glnS"/>
    <property type="match status" value="1"/>
</dbReference>
<feature type="binding site" evidence="9">
    <location>
        <begin position="42"/>
        <end position="48"/>
    </location>
    <ligand>
        <name>ATP</name>
        <dbReference type="ChEBI" id="CHEBI:30616"/>
    </ligand>
</feature>
<dbReference type="HAMAP" id="MF_00126">
    <property type="entry name" value="Gln_tRNA_synth"/>
    <property type="match status" value="1"/>
</dbReference>
<feature type="binding site" evidence="9">
    <location>
        <position position="232"/>
    </location>
    <ligand>
        <name>ATP</name>
        <dbReference type="ChEBI" id="CHEBI:30616"/>
    </ligand>
</feature>
<keyword evidence="2 9" id="KW-0963">Cytoplasm</keyword>
<dbReference type="CDD" id="cd00807">
    <property type="entry name" value="GlnRS_core"/>
    <property type="match status" value="1"/>
</dbReference>
<dbReference type="PANTHER" id="PTHR43097:SF5">
    <property type="entry name" value="GLUTAMATE--TRNA LIGASE"/>
    <property type="match status" value="1"/>
</dbReference>
<evidence type="ECO:0000259" key="11">
    <source>
        <dbReference type="Pfam" id="PF00749"/>
    </source>
</evidence>
<evidence type="ECO:0000256" key="3">
    <source>
        <dbReference type="ARBA" id="ARBA00022598"/>
    </source>
</evidence>
<feature type="short sequence motif" description="'HIGH' region" evidence="9">
    <location>
        <begin position="35"/>
        <end position="45"/>
    </location>
</feature>